<evidence type="ECO:0000313" key="2">
    <source>
        <dbReference type="Proteomes" id="UP000607197"/>
    </source>
</evidence>
<dbReference type="AlphaFoldDB" id="A0A830FPJ8"/>
<reference evidence="1" key="1">
    <citation type="journal article" date="2014" name="Int. J. Syst. Evol. Microbiol.">
        <title>Complete genome sequence of Corynebacterium casei LMG S-19264T (=DSM 44701T), isolated from a smear-ripened cheese.</title>
        <authorList>
            <consortium name="US DOE Joint Genome Institute (JGI-PGF)"/>
            <person name="Walter F."/>
            <person name="Albersmeier A."/>
            <person name="Kalinowski J."/>
            <person name="Ruckert C."/>
        </authorList>
    </citation>
    <scope>NUCLEOTIDE SEQUENCE</scope>
    <source>
        <strain evidence="1">JCM 19596</strain>
    </source>
</reference>
<protein>
    <recommendedName>
        <fullName evidence="3">Zinc-ribbon domain-containing protein</fullName>
    </recommendedName>
</protein>
<evidence type="ECO:0000313" key="1">
    <source>
        <dbReference type="EMBL" id="GGL67807.1"/>
    </source>
</evidence>
<dbReference type="EMBL" id="BMPG01000003">
    <property type="protein sequence ID" value="GGL67807.1"/>
    <property type="molecule type" value="Genomic_DNA"/>
</dbReference>
<proteinExistence type="predicted"/>
<name>A0A830FPJ8_9EURY</name>
<reference evidence="1" key="2">
    <citation type="submission" date="2020-09" db="EMBL/GenBank/DDBJ databases">
        <authorList>
            <person name="Sun Q."/>
            <person name="Ohkuma M."/>
        </authorList>
    </citation>
    <scope>NUCLEOTIDE SEQUENCE</scope>
    <source>
        <strain evidence="1">JCM 19596</strain>
    </source>
</reference>
<dbReference type="RefSeq" id="WP_188979806.1">
    <property type="nucleotide sequence ID" value="NZ_BMPG01000003.1"/>
</dbReference>
<gene>
    <name evidence="1" type="ORF">GCM10009039_27230</name>
</gene>
<sequence length="50" mass="5242">MLEDLKSILTQSASPGTLVECRHCGTKLAPDTAECTACGGSEVARYQLDA</sequence>
<dbReference type="OrthoDB" id="295069at2157"/>
<dbReference type="Proteomes" id="UP000607197">
    <property type="component" value="Unassembled WGS sequence"/>
</dbReference>
<accession>A0A830FPJ8</accession>
<evidence type="ECO:0008006" key="3">
    <source>
        <dbReference type="Google" id="ProtNLM"/>
    </source>
</evidence>
<keyword evidence="2" id="KW-1185">Reference proteome</keyword>
<comment type="caution">
    <text evidence="1">The sequence shown here is derived from an EMBL/GenBank/DDBJ whole genome shotgun (WGS) entry which is preliminary data.</text>
</comment>
<organism evidence="1 2">
    <name type="scientific">Halocalculus aciditolerans</name>
    <dbReference type="NCBI Taxonomy" id="1383812"/>
    <lineage>
        <taxon>Archaea</taxon>
        <taxon>Methanobacteriati</taxon>
        <taxon>Methanobacteriota</taxon>
        <taxon>Stenosarchaea group</taxon>
        <taxon>Halobacteria</taxon>
        <taxon>Halobacteriales</taxon>
        <taxon>Halobacteriaceae</taxon>
        <taxon>Halocalculus</taxon>
    </lineage>
</organism>